<organism evidence="2 3">
    <name type="scientific">Trichogramma kaykai</name>
    <dbReference type="NCBI Taxonomy" id="54128"/>
    <lineage>
        <taxon>Eukaryota</taxon>
        <taxon>Metazoa</taxon>
        <taxon>Ecdysozoa</taxon>
        <taxon>Arthropoda</taxon>
        <taxon>Hexapoda</taxon>
        <taxon>Insecta</taxon>
        <taxon>Pterygota</taxon>
        <taxon>Neoptera</taxon>
        <taxon>Endopterygota</taxon>
        <taxon>Hymenoptera</taxon>
        <taxon>Apocrita</taxon>
        <taxon>Proctotrupomorpha</taxon>
        <taxon>Chalcidoidea</taxon>
        <taxon>Trichogrammatidae</taxon>
        <taxon>Trichogramma</taxon>
    </lineage>
</organism>
<feature type="compositionally biased region" description="Polar residues" evidence="1">
    <location>
        <begin position="300"/>
        <end position="315"/>
    </location>
</feature>
<evidence type="ECO:0000313" key="2">
    <source>
        <dbReference type="EMBL" id="KAL3406009.1"/>
    </source>
</evidence>
<dbReference type="EMBL" id="JBJJXI010000019">
    <property type="protein sequence ID" value="KAL3406009.1"/>
    <property type="molecule type" value="Genomic_DNA"/>
</dbReference>
<gene>
    <name evidence="2" type="ORF">TKK_001414</name>
</gene>
<name>A0ABD2XMD2_9HYME</name>
<dbReference type="Proteomes" id="UP001627154">
    <property type="component" value="Unassembled WGS sequence"/>
</dbReference>
<evidence type="ECO:0000313" key="3">
    <source>
        <dbReference type="Proteomes" id="UP001627154"/>
    </source>
</evidence>
<proteinExistence type="predicted"/>
<reference evidence="2 3" key="1">
    <citation type="journal article" date="2024" name="bioRxiv">
        <title>A reference genome for Trichogramma kaykai: A tiny desert-dwelling parasitoid wasp with competing sex-ratio distorters.</title>
        <authorList>
            <person name="Culotta J."/>
            <person name="Lindsey A.R."/>
        </authorList>
    </citation>
    <scope>NUCLEOTIDE SEQUENCE [LARGE SCALE GENOMIC DNA]</scope>
    <source>
        <strain evidence="2 3">KSX58</strain>
    </source>
</reference>
<sequence>MAAEFSMQNVIKFDGQNFQHWKFMMKFALKAHDLLKFVDGTETKPVDLSSEVGKRWVMEDAKATCLLLSAIEPQVMQNLYRCKTSNSMLPSSSTNQNIQTADCSPVPQHPQHLTDECEVLLSGLPLKLTLTDKAILDKTLSNKGLPLHTRFITRTRSWIQKNQSKNSNSSHTRSLVFKCSSPLVRDTIISCSHKLSNIRTQSLFNTDGEDNDLYLRPFWPKPVRSLYTKALSVSRELNYPKPFVRNLTVLIRKQPNSPPIPIHSEKDLKMLSTSLNLPSMPFQGAKQHRPEGGTDEVASYRTNSELARQPTTNLA</sequence>
<feature type="region of interest" description="Disordered" evidence="1">
    <location>
        <begin position="280"/>
        <end position="315"/>
    </location>
</feature>
<keyword evidence="3" id="KW-1185">Reference proteome</keyword>
<evidence type="ECO:0000256" key="1">
    <source>
        <dbReference type="SAM" id="MobiDB-lite"/>
    </source>
</evidence>
<accession>A0ABD2XMD2</accession>
<dbReference type="AlphaFoldDB" id="A0ABD2XMD2"/>
<comment type="caution">
    <text evidence="2">The sequence shown here is derived from an EMBL/GenBank/DDBJ whole genome shotgun (WGS) entry which is preliminary data.</text>
</comment>
<protein>
    <recommendedName>
        <fullName evidence="4">DUF4219 domain-containing protein</fullName>
    </recommendedName>
</protein>
<evidence type="ECO:0008006" key="4">
    <source>
        <dbReference type="Google" id="ProtNLM"/>
    </source>
</evidence>